<dbReference type="SMART" id="SM00471">
    <property type="entry name" value="HDc"/>
    <property type="match status" value="1"/>
</dbReference>
<evidence type="ECO:0000259" key="5">
    <source>
        <dbReference type="PROSITE" id="PS51832"/>
    </source>
</evidence>
<dbReference type="GO" id="GO:0006355">
    <property type="term" value="P:regulation of DNA-templated transcription"/>
    <property type="evidence" value="ECO:0007669"/>
    <property type="project" value="InterPro"/>
</dbReference>
<dbReference type="Pfam" id="PF00990">
    <property type="entry name" value="GGDEF"/>
    <property type="match status" value="1"/>
</dbReference>
<reference evidence="6" key="1">
    <citation type="submission" date="2021-03" db="EMBL/GenBank/DDBJ databases">
        <title>Proteiniclasticum marinus sp. nov., isolated from tidal flat sediment.</title>
        <authorList>
            <person name="Namirimu T."/>
            <person name="Yang J.-A."/>
            <person name="Yang S.-H."/>
            <person name="Kim Y.-J."/>
            <person name="Kwon K.K."/>
        </authorList>
    </citation>
    <scope>NUCLEOTIDE SEQUENCE</scope>
    <source>
        <strain evidence="6">SCR006</strain>
    </source>
</reference>
<dbReference type="PROSITE" id="PS50112">
    <property type="entry name" value="PAS"/>
    <property type="match status" value="4"/>
</dbReference>
<organism evidence="6 7">
    <name type="scientific">Proteiniclasticum aestuarii</name>
    <dbReference type="NCBI Taxonomy" id="2817862"/>
    <lineage>
        <taxon>Bacteria</taxon>
        <taxon>Bacillati</taxon>
        <taxon>Bacillota</taxon>
        <taxon>Clostridia</taxon>
        <taxon>Eubacteriales</taxon>
        <taxon>Clostridiaceae</taxon>
        <taxon>Proteiniclasticum</taxon>
    </lineage>
</organism>
<evidence type="ECO:0000259" key="1">
    <source>
        <dbReference type="PROSITE" id="PS50112"/>
    </source>
</evidence>
<dbReference type="SMART" id="SM00086">
    <property type="entry name" value="PAC"/>
    <property type="match status" value="4"/>
</dbReference>
<dbReference type="InterPro" id="IPR000700">
    <property type="entry name" value="PAS-assoc_C"/>
</dbReference>
<feature type="domain" description="PAC" evidence="2">
    <location>
        <begin position="381"/>
        <end position="435"/>
    </location>
</feature>
<feature type="domain" description="HD-GYP" evidence="5">
    <location>
        <begin position="837"/>
        <end position="1022"/>
    </location>
</feature>
<accession>A0A939KHY1</accession>
<dbReference type="Proteomes" id="UP000664218">
    <property type="component" value="Unassembled WGS sequence"/>
</dbReference>
<dbReference type="InterPro" id="IPR000160">
    <property type="entry name" value="GGDEF_dom"/>
</dbReference>
<protein>
    <submittedName>
        <fullName evidence="6">PAS domain S-box protein</fullName>
    </submittedName>
</protein>
<dbReference type="InterPro" id="IPR029787">
    <property type="entry name" value="Nucleotide_cyclase"/>
</dbReference>
<dbReference type="EMBL" id="JAFNJU010000011">
    <property type="protein sequence ID" value="MBO1266024.1"/>
    <property type="molecule type" value="Genomic_DNA"/>
</dbReference>
<feature type="domain" description="GGDEF" evidence="3">
    <location>
        <begin position="716"/>
        <end position="845"/>
    </location>
</feature>
<dbReference type="Pfam" id="PF13426">
    <property type="entry name" value="PAS_9"/>
    <property type="match status" value="2"/>
</dbReference>
<feature type="domain" description="PAC" evidence="2">
    <location>
        <begin position="236"/>
        <end position="288"/>
    </location>
</feature>
<dbReference type="AlphaFoldDB" id="A0A939KHY1"/>
<dbReference type="SUPFAM" id="SSF55073">
    <property type="entry name" value="Nucleotide cyclase"/>
    <property type="match status" value="1"/>
</dbReference>
<feature type="domain" description="PAS" evidence="1">
    <location>
        <begin position="436"/>
        <end position="506"/>
    </location>
</feature>
<dbReference type="Gene3D" id="3.30.70.270">
    <property type="match status" value="1"/>
</dbReference>
<dbReference type="InterPro" id="IPR006674">
    <property type="entry name" value="HD_domain"/>
</dbReference>
<evidence type="ECO:0000313" key="7">
    <source>
        <dbReference type="Proteomes" id="UP000664218"/>
    </source>
</evidence>
<dbReference type="NCBIfam" id="TIGR00254">
    <property type="entry name" value="GGDEF"/>
    <property type="match status" value="1"/>
</dbReference>
<evidence type="ECO:0000259" key="2">
    <source>
        <dbReference type="PROSITE" id="PS50113"/>
    </source>
</evidence>
<dbReference type="InterPro" id="IPR052155">
    <property type="entry name" value="Biofilm_reg_signaling"/>
</dbReference>
<dbReference type="InterPro" id="IPR043128">
    <property type="entry name" value="Rev_trsase/Diguanyl_cyclase"/>
</dbReference>
<feature type="domain" description="HD" evidence="4">
    <location>
        <begin position="859"/>
        <end position="981"/>
    </location>
</feature>
<dbReference type="InterPro" id="IPR013767">
    <property type="entry name" value="PAS_fold"/>
</dbReference>
<dbReference type="PROSITE" id="PS51832">
    <property type="entry name" value="HD_GYP"/>
    <property type="match status" value="1"/>
</dbReference>
<dbReference type="Gene3D" id="1.10.3210.10">
    <property type="entry name" value="Hypothetical protein af1432"/>
    <property type="match status" value="1"/>
</dbReference>
<comment type="caution">
    <text evidence="6">The sequence shown here is derived from an EMBL/GenBank/DDBJ whole genome shotgun (WGS) entry which is preliminary data.</text>
</comment>
<dbReference type="Pfam" id="PF00989">
    <property type="entry name" value="PAS"/>
    <property type="match status" value="2"/>
</dbReference>
<dbReference type="NCBIfam" id="TIGR00277">
    <property type="entry name" value="HDIG"/>
    <property type="match status" value="1"/>
</dbReference>
<dbReference type="PANTHER" id="PTHR44757:SF4">
    <property type="entry name" value="DIGUANYLATE CYCLASE DGCE-RELATED"/>
    <property type="match status" value="1"/>
</dbReference>
<dbReference type="PROSITE" id="PS50887">
    <property type="entry name" value="GGDEF"/>
    <property type="match status" value="1"/>
</dbReference>
<dbReference type="SUPFAM" id="SSF55785">
    <property type="entry name" value="PYP-like sensor domain (PAS domain)"/>
    <property type="match status" value="5"/>
</dbReference>
<dbReference type="SMART" id="SM00267">
    <property type="entry name" value="GGDEF"/>
    <property type="match status" value="1"/>
</dbReference>
<sequence length="1022" mass="117022">MEKSDFHASFTYKNLMDSSSALIHYVDLDGNLLYTNQAWRDTLGYTPVQVKTRSIFSVLSSKSHKTYHRILNMARNGTEPGHHELIFKLSSGKETELSGLISLMKDDQGEVIGATGFLKLSAYIDEPFGMTIPRRSKEHRVDSIVKDKGNTYGGDMLLGLEDLNSPMNRFLDSIYDLVFFKDLDGYYRGCNNNFADLLNLPKNKIIGYSDYDLYPDHIADLFREKDAQILKDMTPRKNEEWVTLSDGSRSFLETLKTPYRGPDNELIGFLGISRDITERKIAEDKVAENEMWLNIYFTQSGNAKFFLMLENPISWKEVPVENQNQVMKEICRNLKINRINPALLDLYGITEEEIRNEEVPAGFLCDPEEGIEDLRTLLEQSNFSIVFEKTRKDGKDIVIEGDYMCLYDDQERLIGIFGNHRDITKEVLAEKETRERELYLRTVLETTRDGYYALDEDLKIIDVNEAYCGMCGYKKEELIGMSIMQHTIMEDEKSARERAQRIYKNGSELFESRHRKKDGTIFDVEVSVSTIKGKERTLIYFIRDITERKQLESYFLIEKDLFKNTIHSAADAVISTDSYGRVVIMNNMAETITGWSQEEAKGRPLEDVIHIHDSHGNHFSNIARESMKSRNKVELVEDYRLLTKGKGEVFIELSAAPITGSENEIIGAVVLFKDITRRREEMKNIEDLSYKDALTGLFNRRYLNEAVKSINENLSLPLTVMVVDVNGLKLTNDAFGHATGDKLLKEVATIIREVTRQEDVICRTGGDEFILLLPNSDRAQAKALKDRVVSLASRTKVDSLTVSLAIGYSVMRRADEDFDDVFTEADNNMYRNKLRYGQTIKRKAIDKLLNKLNRKNHDMYQHNKEVAQYAEKIGLSIGLNENEIEDLRQAARLHDIGKVMVPKDILQKAGKLSEKETNQIRKHSEIGYQLLKEVDDYKHLAETVLSHHEWYNGAGYPRRLRGEEIPLLSRIIAVADAYETMTGVRGYRTSISRDEAVTELLSCAGTQFDPDIVEVFVNQVLG</sequence>
<dbReference type="SUPFAM" id="SSF109604">
    <property type="entry name" value="HD-domain/PDEase-like"/>
    <property type="match status" value="1"/>
</dbReference>
<evidence type="ECO:0000313" key="6">
    <source>
        <dbReference type="EMBL" id="MBO1266024.1"/>
    </source>
</evidence>
<dbReference type="InterPro" id="IPR001610">
    <property type="entry name" value="PAC"/>
</dbReference>
<dbReference type="InterPro" id="IPR000014">
    <property type="entry name" value="PAS"/>
</dbReference>
<proteinExistence type="predicted"/>
<dbReference type="PANTHER" id="PTHR44757">
    <property type="entry name" value="DIGUANYLATE CYCLASE DGCP"/>
    <property type="match status" value="1"/>
</dbReference>
<dbReference type="InterPro" id="IPR013656">
    <property type="entry name" value="PAS_4"/>
</dbReference>
<name>A0A939KHY1_9CLOT</name>
<dbReference type="Pfam" id="PF08448">
    <property type="entry name" value="PAS_4"/>
    <property type="match status" value="1"/>
</dbReference>
<dbReference type="InterPro" id="IPR037522">
    <property type="entry name" value="HD_GYP_dom"/>
</dbReference>
<dbReference type="PROSITE" id="PS51831">
    <property type="entry name" value="HD"/>
    <property type="match status" value="1"/>
</dbReference>
<gene>
    <name evidence="6" type="ORF">J3A84_13380</name>
</gene>
<dbReference type="SMART" id="SM00091">
    <property type="entry name" value="PAS"/>
    <property type="match status" value="5"/>
</dbReference>
<feature type="domain" description="PAS" evidence="1">
    <location>
        <begin position="163"/>
        <end position="232"/>
    </location>
</feature>
<feature type="domain" description="PAS" evidence="1">
    <location>
        <begin position="8"/>
        <end position="78"/>
    </location>
</feature>
<dbReference type="PROSITE" id="PS50113">
    <property type="entry name" value="PAC"/>
    <property type="match status" value="3"/>
</dbReference>
<dbReference type="CDD" id="cd01949">
    <property type="entry name" value="GGDEF"/>
    <property type="match status" value="1"/>
</dbReference>
<dbReference type="Gene3D" id="3.30.450.20">
    <property type="entry name" value="PAS domain"/>
    <property type="match status" value="5"/>
</dbReference>
<dbReference type="NCBIfam" id="TIGR00229">
    <property type="entry name" value="sensory_box"/>
    <property type="match status" value="5"/>
</dbReference>
<keyword evidence="7" id="KW-1185">Reference proteome</keyword>
<dbReference type="Pfam" id="PF13487">
    <property type="entry name" value="HD_5"/>
    <property type="match status" value="1"/>
</dbReference>
<dbReference type="CDD" id="cd00130">
    <property type="entry name" value="PAS"/>
    <property type="match status" value="5"/>
</dbReference>
<dbReference type="InterPro" id="IPR035965">
    <property type="entry name" value="PAS-like_dom_sf"/>
</dbReference>
<evidence type="ECO:0000259" key="3">
    <source>
        <dbReference type="PROSITE" id="PS50887"/>
    </source>
</evidence>
<dbReference type="CDD" id="cd00077">
    <property type="entry name" value="HDc"/>
    <property type="match status" value="1"/>
</dbReference>
<dbReference type="InterPro" id="IPR006675">
    <property type="entry name" value="HDIG_dom"/>
</dbReference>
<feature type="domain" description="PAC" evidence="2">
    <location>
        <begin position="635"/>
        <end position="687"/>
    </location>
</feature>
<dbReference type="InterPro" id="IPR003607">
    <property type="entry name" value="HD/PDEase_dom"/>
</dbReference>
<feature type="domain" description="PAS" evidence="1">
    <location>
        <begin position="558"/>
        <end position="613"/>
    </location>
</feature>
<evidence type="ECO:0000259" key="4">
    <source>
        <dbReference type="PROSITE" id="PS51831"/>
    </source>
</evidence>